<sequence length="120" mass="13179">MASASVHPPASLSDAAAPQFAVLYQWSVKPGEVRNFVAAWTELTERIRVRFGSGGSRLHRSMQGTWIAYAQWPSQAASEAMSELLSQEGPLDPALRDRFLATIDDTWAPVLLSVHKDLLS</sequence>
<keyword evidence="2" id="KW-1185">Reference proteome</keyword>
<gene>
    <name evidence="1" type="ORF">ED208_07970</name>
</gene>
<dbReference type="SUPFAM" id="SSF54909">
    <property type="entry name" value="Dimeric alpha+beta barrel"/>
    <property type="match status" value="1"/>
</dbReference>
<dbReference type="AlphaFoldDB" id="A0A3N0VF37"/>
<reference evidence="1 2" key="1">
    <citation type="submission" date="2018-10" db="EMBL/GenBank/DDBJ databases">
        <authorList>
            <person name="Chen W.-M."/>
        </authorList>
    </citation>
    <scope>NUCLEOTIDE SEQUENCE [LARGE SCALE GENOMIC DNA]</scope>
    <source>
        <strain evidence="1 2">THS-13</strain>
    </source>
</reference>
<dbReference type="Proteomes" id="UP000282106">
    <property type="component" value="Unassembled WGS sequence"/>
</dbReference>
<organism evidence="1 2">
    <name type="scientific">Stagnimonas aquatica</name>
    <dbReference type="NCBI Taxonomy" id="2689987"/>
    <lineage>
        <taxon>Bacteria</taxon>
        <taxon>Pseudomonadati</taxon>
        <taxon>Pseudomonadota</taxon>
        <taxon>Gammaproteobacteria</taxon>
        <taxon>Nevskiales</taxon>
        <taxon>Nevskiaceae</taxon>
        <taxon>Stagnimonas</taxon>
    </lineage>
</organism>
<dbReference type="InterPro" id="IPR011008">
    <property type="entry name" value="Dimeric_a/b-barrel"/>
</dbReference>
<keyword evidence="1" id="KW-0560">Oxidoreductase</keyword>
<name>A0A3N0VF37_9GAMM</name>
<keyword evidence="1" id="KW-0503">Monooxygenase</keyword>
<dbReference type="Gene3D" id="3.30.70.100">
    <property type="match status" value="1"/>
</dbReference>
<dbReference type="EMBL" id="RJVO01000003">
    <property type="protein sequence ID" value="ROH90908.1"/>
    <property type="molecule type" value="Genomic_DNA"/>
</dbReference>
<comment type="caution">
    <text evidence="1">The sequence shown here is derived from an EMBL/GenBank/DDBJ whole genome shotgun (WGS) entry which is preliminary data.</text>
</comment>
<evidence type="ECO:0000313" key="1">
    <source>
        <dbReference type="EMBL" id="ROH90908.1"/>
    </source>
</evidence>
<evidence type="ECO:0000313" key="2">
    <source>
        <dbReference type="Proteomes" id="UP000282106"/>
    </source>
</evidence>
<dbReference type="InParanoid" id="A0A3N0VF37"/>
<dbReference type="RefSeq" id="WP_123211363.1">
    <property type="nucleotide sequence ID" value="NZ_RJVO01000003.1"/>
</dbReference>
<accession>A0A3N0VF37</accession>
<protein>
    <submittedName>
        <fullName evidence="1">Antibiotic biosynthesis monooxygenase</fullName>
    </submittedName>
</protein>
<proteinExistence type="predicted"/>
<dbReference type="GO" id="GO:0004497">
    <property type="term" value="F:monooxygenase activity"/>
    <property type="evidence" value="ECO:0007669"/>
    <property type="project" value="UniProtKB-KW"/>
</dbReference>